<sequence length="426" mass="45875">MESIIKNIAALSKSPIRRDALAILEAGLAAVNVRTAIRRSVSFRKSSLLVSGKRFDLRRFDHIYVFAIGKAAADASAALEEILGSRITDGIALDVKRRRLKRIKSVAGTHPFPSFTNMLATGEIMAFLKNLDSRDLVVTVISGGGSALLCWPFQLKCDEVALVTKTLMARGADIGEINIVRKHLSEIQGGQFARMAYPATVVGLIVSDVPGDDLDLIASGPTVRDSSTVNDAARVLSKYNVLKVCKLPGCDLKETPKEPLYFSKVTNVLVASNKDAVQAMIKEARRRDWRPRILSTKLQGEAREIGKMLAQAPKPGEVVIAAGETTVTVRGKGRGGRNQEVVLSALEKIAPGTLVISCASDGIDNSPSAGAIADELTKAKAARTALNARKYLKQNDSYTFFKKTGQNIVTGVTGTNVSDLMIAMRR</sequence>
<dbReference type="Gene3D" id="3.40.50.10180">
    <property type="entry name" value="Glycerate kinase, MOFRL-like N-terminal domain"/>
    <property type="match status" value="1"/>
</dbReference>
<evidence type="ECO:0000259" key="1">
    <source>
        <dbReference type="Pfam" id="PF05161"/>
    </source>
</evidence>
<dbReference type="SUPFAM" id="SSF82544">
    <property type="entry name" value="GckA/TtuD-like"/>
    <property type="match status" value="1"/>
</dbReference>
<dbReference type="InterPro" id="IPR038614">
    <property type="entry name" value="GK_N_sf"/>
</dbReference>
<gene>
    <name evidence="3" type="ORF">A3F28_02070</name>
</gene>
<protein>
    <recommendedName>
        <fullName evidence="5">Glycerate kinase</fullName>
    </recommendedName>
</protein>
<comment type="caution">
    <text evidence="3">The sequence shown here is derived from an EMBL/GenBank/DDBJ whole genome shotgun (WGS) entry which is preliminary data.</text>
</comment>
<dbReference type="Pfam" id="PF05161">
    <property type="entry name" value="MOFRL"/>
    <property type="match status" value="1"/>
</dbReference>
<name>A0A1F7UK81_9BACT</name>
<dbReference type="PANTHER" id="PTHR12227">
    <property type="entry name" value="GLYCERATE KINASE"/>
    <property type="match status" value="1"/>
</dbReference>
<dbReference type="EMBL" id="MGEG01000029">
    <property type="protein sequence ID" value="OGL78690.1"/>
    <property type="molecule type" value="Genomic_DNA"/>
</dbReference>
<accession>A0A1F7UK81</accession>
<reference evidence="3 4" key="1">
    <citation type="journal article" date="2016" name="Nat. Commun.">
        <title>Thousands of microbial genomes shed light on interconnected biogeochemical processes in an aquifer system.</title>
        <authorList>
            <person name="Anantharaman K."/>
            <person name="Brown C.T."/>
            <person name="Hug L.A."/>
            <person name="Sharon I."/>
            <person name="Castelle C.J."/>
            <person name="Probst A.J."/>
            <person name="Thomas B.C."/>
            <person name="Singh A."/>
            <person name="Wilkins M.J."/>
            <person name="Karaoz U."/>
            <person name="Brodie E.L."/>
            <person name="Williams K.H."/>
            <person name="Hubbard S.S."/>
            <person name="Banfield J.F."/>
        </authorList>
    </citation>
    <scope>NUCLEOTIDE SEQUENCE [LARGE SCALE GENOMIC DNA]</scope>
</reference>
<dbReference type="InterPro" id="IPR025286">
    <property type="entry name" value="MOFRL_assoc_dom"/>
</dbReference>
<proteinExistence type="predicted"/>
<dbReference type="Pfam" id="PF13660">
    <property type="entry name" value="DUF4147"/>
    <property type="match status" value="1"/>
</dbReference>
<organism evidence="3 4">
    <name type="scientific">Candidatus Uhrbacteria bacterium RIFCSPHIGHO2_12_FULL_57_11</name>
    <dbReference type="NCBI Taxonomy" id="1802398"/>
    <lineage>
        <taxon>Bacteria</taxon>
        <taxon>Candidatus Uhriibacteriota</taxon>
    </lineage>
</organism>
<dbReference type="Gene3D" id="3.40.1480.10">
    <property type="entry name" value="MOFRL domain"/>
    <property type="match status" value="1"/>
</dbReference>
<evidence type="ECO:0000259" key="2">
    <source>
        <dbReference type="Pfam" id="PF13660"/>
    </source>
</evidence>
<evidence type="ECO:0008006" key="5">
    <source>
        <dbReference type="Google" id="ProtNLM"/>
    </source>
</evidence>
<evidence type="ECO:0000313" key="4">
    <source>
        <dbReference type="Proteomes" id="UP000176598"/>
    </source>
</evidence>
<dbReference type="InterPro" id="IPR039760">
    <property type="entry name" value="MOFRL_protein"/>
</dbReference>
<feature type="domain" description="MOFRL" evidence="1">
    <location>
        <begin position="318"/>
        <end position="419"/>
    </location>
</feature>
<dbReference type="PANTHER" id="PTHR12227:SF0">
    <property type="entry name" value="GLYCERATE KINASE"/>
    <property type="match status" value="1"/>
</dbReference>
<dbReference type="Proteomes" id="UP000176598">
    <property type="component" value="Unassembled WGS sequence"/>
</dbReference>
<dbReference type="GO" id="GO:0008887">
    <property type="term" value="F:glycerate kinase activity"/>
    <property type="evidence" value="ECO:0007669"/>
    <property type="project" value="InterPro"/>
</dbReference>
<dbReference type="GO" id="GO:0005737">
    <property type="term" value="C:cytoplasm"/>
    <property type="evidence" value="ECO:0007669"/>
    <property type="project" value="TreeGrafter"/>
</dbReference>
<feature type="domain" description="MOFRL-associated" evidence="2">
    <location>
        <begin position="20"/>
        <end position="242"/>
    </location>
</feature>
<evidence type="ECO:0000313" key="3">
    <source>
        <dbReference type="EMBL" id="OGL78690.1"/>
    </source>
</evidence>
<dbReference type="InterPro" id="IPR007835">
    <property type="entry name" value="MOFRL"/>
</dbReference>
<dbReference type="AlphaFoldDB" id="A0A1F7UK81"/>
<dbReference type="InterPro" id="IPR037035">
    <property type="entry name" value="GK-like_C_sf"/>
</dbReference>